<keyword evidence="5" id="KW-1185">Reference proteome</keyword>
<evidence type="ECO:0000259" key="3">
    <source>
        <dbReference type="PROSITE" id="PS51852"/>
    </source>
</evidence>
<dbReference type="CDD" id="cd22207">
    <property type="entry name" value="pseudoGTPaseD_p190RhoGAP"/>
    <property type="match status" value="1"/>
</dbReference>
<dbReference type="InterPro" id="IPR000198">
    <property type="entry name" value="RhoGAP_dom"/>
</dbReference>
<reference evidence="6" key="1">
    <citation type="submission" date="2025-08" db="UniProtKB">
        <authorList>
            <consortium name="RefSeq"/>
        </authorList>
    </citation>
    <scope>IDENTIFICATION</scope>
    <source>
        <tissue evidence="6">Whole larvae</tissue>
    </source>
</reference>
<evidence type="ECO:0000313" key="5">
    <source>
        <dbReference type="Proteomes" id="UP001652740"/>
    </source>
</evidence>
<dbReference type="InterPro" id="IPR057284">
    <property type="entry name" value="FF_RHG35_4th"/>
</dbReference>
<dbReference type="InterPro" id="IPR036517">
    <property type="entry name" value="FF_domain_sf"/>
</dbReference>
<dbReference type="PROSITE" id="PS51853">
    <property type="entry name" value="PG2"/>
    <property type="match status" value="1"/>
</dbReference>
<dbReference type="GO" id="GO:0007266">
    <property type="term" value="P:Rho protein signal transduction"/>
    <property type="evidence" value="ECO:0007669"/>
    <property type="project" value="TreeGrafter"/>
</dbReference>
<dbReference type="SUPFAM" id="SSF52540">
    <property type="entry name" value="P-loop containing nucleoside triphosphate hydrolases"/>
    <property type="match status" value="1"/>
</dbReference>
<feature type="region of interest" description="Disordered" evidence="1">
    <location>
        <begin position="1145"/>
        <end position="1183"/>
    </location>
</feature>
<dbReference type="Pfam" id="PF19518">
    <property type="entry name" value="RhoGAP_pG1_pG2"/>
    <property type="match status" value="1"/>
</dbReference>
<sequence>MAKKSDNTGGKLVTVSVVGLSGTEKEKGQLGIGKSCLCNRFVRTHADDYNVDHISVLSQSDFSGRVVNNDHFLYWGSVQKENDEQEYRFEIIEQTEFVDDACFQPFKVGKTETYVKRCVATKIQSAEKLMYVCKNQLGIEKEYEQRLMPDGKLSVDGFLCVYDVSMVPGRTWEKQNETLAAILQNILKLKKPVVLVTSKNDEACEQGIREAERLVQRKEFKGAIPIVETSSHDNVNVDQAFFLLAQMVDKSKARIKVANYAEALRIRRETLDFVTEAFTQLIRIHVQDHKEMWSAASKRLCHYPEWVKFVQQFGNDGTQVVFRRHIRRLKEERSAKKLRKQLAKLPQVLSRMQLPTEELQENDWPMVVRQLRAHRDFSVYFSEGRPQDSGSESGSELDSPLGTDTTLRVGERAIRYQTLGQSQKIPYEILESNEAAAVFKTYLHEAQEEQRNYEWCQQFKRLLEETGYVTPGKQLSEVRVLLMGRECYEALTEEQQQRVYDQHQRQIQRRAKHNLQELLLEHADLFYHFKSISPTGTITQEDIKEITDVLQDDFRYKMLDRMEQDRKLMLFQHLGFVHCPMREHCPAGARCLDAALPLILNTRVGSLTSTGESQCHAGPPAAPWALTTDSNQINVIILGVEGTAGEFGKRLLAGCDGERRVMVGGQAWRVEQRLRTDDFSDSTPIDDFAPNGYFCVYQDQESFEYIRGCTEKTLLTSLEQEDKQPFQGLPLVVMFVQDEGMDKKEITRLQEEGQNLADNLHCSYMEASVNELGTEALTSDAIQELIRANREKASYAHLYKDLIVCFDSDIRIMVCMFCDDPYSPERVLSPLLSHRACFLTGDRSIVIETFLGDSKRKVEVIISSFHGASQFREELIHGFILIYSAKRKASLATLNAFSMNIPNLPIQMVAVTDGGGSAANAFFGTDVGHALITEGNATADRLGAHFTTYTSTAESKSAFYTPFFKEVWERKGEIERAFRLEAPHNLPDVAAARPAPPPRNHSYHLNHKMEHKLTNSLDLLIGPDSRADIDSEYSDTMNNKNRGFLKGFSVYPPPSTPPEPAPPDHRMHADLSPDLNCSEDSLSTHESDGGGLWQPSSYGHRAFTMGPTKPHPPPPRVRHSQTLKQPGKLDMNNYTMVSDALQHITIGPPHSRDRKSQRSGWSHSSSQQGGHHHHPSGVSSETELDAQYAQIKETNEYMEAPSMMRLRRHRRHEKTPLHQPSLSETDSSGSSEASGGPRVQPRRRHNPHHAPRHYKKRSLGNLVAVQSPRVPKLGMFVGPPELPTGYRARTQEDKGSESSEGSSDGETRRPRPLPPPPHHEPTLKMVGGTGAGAPVPGDYSPSTQDNSSSSAADSRRRHHPFSKHDRRHKEFSKSKDSKKNSSQITTAPTVQNWGPQGSHGVPLFVEKCVEFIEREGLASEGLYRVPGNRAHVEMLFTKFYEDPNIDLESLDIPVNAVATALKDFFSKKLPPLLDEESMARLEDIAAMRGCMAGGVELKDRSWRLLALRSLLNSALTAVARATLDYLLHHFARVADNSKLNSMDSKNLAICWWPTLLPVQFSDMGRFEMTRPYLEDIVQTMIDQHPFLFRGQEAFVMV</sequence>
<dbReference type="InterPro" id="IPR008936">
    <property type="entry name" value="Rho_GTPase_activation_prot"/>
</dbReference>
<protein>
    <submittedName>
        <fullName evidence="6">Rho GTPase-activating protein 190 isoform X2</fullName>
    </submittedName>
</protein>
<dbReference type="Pfam" id="PF16512">
    <property type="entry name" value="RhoGAP-FF1"/>
    <property type="match status" value="1"/>
</dbReference>
<dbReference type="SMART" id="SM00324">
    <property type="entry name" value="RhoGAP"/>
    <property type="match status" value="1"/>
</dbReference>
<dbReference type="GO" id="GO:0008361">
    <property type="term" value="P:regulation of cell size"/>
    <property type="evidence" value="ECO:0007669"/>
    <property type="project" value="TreeGrafter"/>
</dbReference>
<dbReference type="SUPFAM" id="SSF48350">
    <property type="entry name" value="GTPase activation domain, GAP"/>
    <property type="match status" value="1"/>
</dbReference>
<feature type="region of interest" description="Disordered" evidence="1">
    <location>
        <begin position="382"/>
        <end position="403"/>
    </location>
</feature>
<dbReference type="InterPro" id="IPR027417">
    <property type="entry name" value="P-loop_NTPase"/>
</dbReference>
<dbReference type="PANTHER" id="PTHR46005">
    <property type="entry name" value="RHO GTPASE-ACTIVATING PROTEIN 190"/>
    <property type="match status" value="1"/>
</dbReference>
<dbReference type="Gene3D" id="3.40.50.300">
    <property type="entry name" value="P-loop containing nucleotide triphosphate hydrolases"/>
    <property type="match status" value="1"/>
</dbReference>
<feature type="compositionally biased region" description="Polar residues" evidence="1">
    <location>
        <begin position="1383"/>
        <end position="1395"/>
    </location>
</feature>
<dbReference type="InterPro" id="IPR039006">
    <property type="entry name" value="RhoGAP_pG2"/>
</dbReference>
<dbReference type="CTD" id="32743"/>
<dbReference type="InterPro" id="IPR051978">
    <property type="entry name" value="Rho-GAP_domain"/>
</dbReference>
<dbReference type="PROSITE" id="PS50238">
    <property type="entry name" value="RHOGAP"/>
    <property type="match status" value="1"/>
</dbReference>
<feature type="domain" description="PG1 pseudoGTPase" evidence="3">
    <location>
        <begin position="627"/>
        <end position="804"/>
    </location>
</feature>
<feature type="compositionally biased region" description="Low complexity" evidence="1">
    <location>
        <begin position="1158"/>
        <end position="1169"/>
    </location>
</feature>
<dbReference type="InterPro" id="IPR045786">
    <property type="entry name" value="RhoGAP_pG1_pG2"/>
</dbReference>
<feature type="region of interest" description="Disordered" evidence="1">
    <location>
        <begin position="1211"/>
        <end position="1397"/>
    </location>
</feature>
<dbReference type="GO" id="GO:0005096">
    <property type="term" value="F:GTPase activator activity"/>
    <property type="evidence" value="ECO:0007669"/>
    <property type="project" value="TreeGrafter"/>
</dbReference>
<feature type="region of interest" description="Disordered" evidence="1">
    <location>
        <begin position="1052"/>
        <end position="1129"/>
    </location>
</feature>
<gene>
    <name evidence="6" type="primary">LOC113519396</name>
</gene>
<evidence type="ECO:0000259" key="4">
    <source>
        <dbReference type="PROSITE" id="PS51853"/>
    </source>
</evidence>
<name>A0A6J3BYE2_GALME</name>
<dbReference type="PANTHER" id="PTHR46005:SF4">
    <property type="entry name" value="RHO GTPASE-ACTIVATING PROTEIN 190"/>
    <property type="match status" value="1"/>
</dbReference>
<evidence type="ECO:0000313" key="6">
    <source>
        <dbReference type="RefSeq" id="XP_031765452.1"/>
    </source>
</evidence>
<evidence type="ECO:0000256" key="1">
    <source>
        <dbReference type="SAM" id="MobiDB-lite"/>
    </source>
</evidence>
<feature type="compositionally biased region" description="Low complexity" evidence="1">
    <location>
        <begin position="388"/>
        <end position="401"/>
    </location>
</feature>
<feature type="compositionally biased region" description="Basic residues" evidence="1">
    <location>
        <begin position="1240"/>
        <end position="1258"/>
    </location>
</feature>
<feature type="domain" description="PG2 pseudoGTPase" evidence="4">
    <location>
        <begin position="811"/>
        <end position="973"/>
    </location>
</feature>
<dbReference type="Proteomes" id="UP001652740">
    <property type="component" value="Unplaced"/>
</dbReference>
<dbReference type="InterPro" id="IPR039007">
    <property type="entry name" value="pG1"/>
</dbReference>
<dbReference type="Gene3D" id="1.10.555.10">
    <property type="entry name" value="Rho GTPase activation protein"/>
    <property type="match status" value="1"/>
</dbReference>
<accession>A0A6J3BYE2</accession>
<dbReference type="Gene3D" id="1.10.10.440">
    <property type="entry name" value="FF domain"/>
    <property type="match status" value="2"/>
</dbReference>
<feature type="compositionally biased region" description="Pro residues" evidence="1">
    <location>
        <begin position="1052"/>
        <end position="1061"/>
    </location>
</feature>
<dbReference type="InterPro" id="IPR032835">
    <property type="entry name" value="RhoGAP-FF1"/>
</dbReference>
<dbReference type="GeneID" id="113519396"/>
<dbReference type="Pfam" id="PF00620">
    <property type="entry name" value="RhoGAP"/>
    <property type="match status" value="1"/>
</dbReference>
<dbReference type="OrthoDB" id="9994905at2759"/>
<feature type="domain" description="Rho-GAP" evidence="2">
    <location>
        <begin position="1384"/>
        <end position="1588"/>
    </location>
</feature>
<proteinExistence type="predicted"/>
<dbReference type="GO" id="GO:0005829">
    <property type="term" value="C:cytosol"/>
    <property type="evidence" value="ECO:0007669"/>
    <property type="project" value="TreeGrafter"/>
</dbReference>
<feature type="compositionally biased region" description="Basic residues" evidence="1">
    <location>
        <begin position="1355"/>
        <end position="1370"/>
    </location>
</feature>
<evidence type="ECO:0000259" key="2">
    <source>
        <dbReference type="PROSITE" id="PS50238"/>
    </source>
</evidence>
<dbReference type="PROSITE" id="PS51852">
    <property type="entry name" value="PG1"/>
    <property type="match status" value="1"/>
</dbReference>
<feature type="compositionally biased region" description="Low complexity" evidence="1">
    <location>
        <begin position="1221"/>
        <end position="1236"/>
    </location>
</feature>
<feature type="compositionally biased region" description="Basic and acidic residues" evidence="1">
    <location>
        <begin position="1062"/>
        <end position="1071"/>
    </location>
</feature>
<organism evidence="5 6">
    <name type="scientific">Galleria mellonella</name>
    <name type="common">Greater wax moth</name>
    <dbReference type="NCBI Taxonomy" id="7137"/>
    <lineage>
        <taxon>Eukaryota</taxon>
        <taxon>Metazoa</taxon>
        <taxon>Ecdysozoa</taxon>
        <taxon>Arthropoda</taxon>
        <taxon>Hexapoda</taxon>
        <taxon>Insecta</taxon>
        <taxon>Pterygota</taxon>
        <taxon>Neoptera</taxon>
        <taxon>Endopterygota</taxon>
        <taxon>Lepidoptera</taxon>
        <taxon>Glossata</taxon>
        <taxon>Ditrysia</taxon>
        <taxon>Pyraloidea</taxon>
        <taxon>Pyralidae</taxon>
        <taxon>Galleriinae</taxon>
        <taxon>Galleria</taxon>
    </lineage>
</organism>
<dbReference type="GO" id="GO:0050770">
    <property type="term" value="P:regulation of axonogenesis"/>
    <property type="evidence" value="ECO:0007669"/>
    <property type="project" value="TreeGrafter"/>
</dbReference>
<dbReference type="Pfam" id="PF23083">
    <property type="entry name" value="FF_RHG35_4th"/>
    <property type="match status" value="1"/>
</dbReference>
<dbReference type="RefSeq" id="XP_031765452.1">
    <property type="nucleotide sequence ID" value="XM_031909592.2"/>
</dbReference>